<evidence type="ECO:0000256" key="3">
    <source>
        <dbReference type="ARBA" id="ARBA00006678"/>
    </source>
</evidence>
<dbReference type="InterPro" id="IPR050590">
    <property type="entry name" value="Exosome_comp_Rrp42_subfam"/>
</dbReference>
<dbReference type="FunFam" id="3.30.230.70:FF:000017">
    <property type="entry name" value="Exosome complex component Rrp42"/>
    <property type="match status" value="1"/>
</dbReference>
<evidence type="ECO:0000256" key="5">
    <source>
        <dbReference type="ARBA" id="ARBA00022552"/>
    </source>
</evidence>
<dbReference type="OMA" id="EIKAFWV"/>
<dbReference type="InterPro" id="IPR036345">
    <property type="entry name" value="ExoRNase_PH_dom2_sf"/>
</dbReference>
<evidence type="ECO:0000313" key="12">
    <source>
        <dbReference type="EMBL" id="EXX66290.1"/>
    </source>
</evidence>
<dbReference type="GO" id="GO:0000467">
    <property type="term" value="P:exonucleolytic trimming to generate mature 3'-end of 5.8S rRNA from tricistronic rRNA transcript (SSU-rRNA, 5.8S rRNA, LSU-rRNA)"/>
    <property type="evidence" value="ECO:0007669"/>
    <property type="project" value="TreeGrafter"/>
</dbReference>
<dbReference type="SUPFAM" id="SSF54211">
    <property type="entry name" value="Ribosomal protein S5 domain 2-like"/>
    <property type="match status" value="1"/>
</dbReference>
<keyword evidence="4" id="KW-0963">Cytoplasm</keyword>
<dbReference type="GO" id="GO:0071038">
    <property type="term" value="P:TRAMP-dependent tRNA surveillance pathway"/>
    <property type="evidence" value="ECO:0007669"/>
    <property type="project" value="TreeGrafter"/>
</dbReference>
<dbReference type="SUPFAM" id="SSF55666">
    <property type="entry name" value="Ribonuclease PH domain 2-like"/>
    <property type="match status" value="1"/>
</dbReference>
<dbReference type="InterPro" id="IPR027408">
    <property type="entry name" value="PNPase/RNase_PH_dom_sf"/>
</dbReference>
<comment type="subcellular location">
    <subcellularLocation>
        <location evidence="1">Cytoplasm</location>
    </subcellularLocation>
    <subcellularLocation>
        <location evidence="2">Nucleus</location>
        <location evidence="2">Nucleolus</location>
    </subcellularLocation>
</comment>
<comment type="caution">
    <text evidence="12">The sequence shown here is derived from an EMBL/GenBank/DDBJ whole genome shotgun (WGS) entry which is preliminary data.</text>
</comment>
<protein>
    <recommendedName>
        <fullName evidence="9">Ribosomal RNA-processing protein 43</fullName>
    </recommendedName>
</protein>
<dbReference type="SMR" id="A0A015JGQ2"/>
<dbReference type="InterPro" id="IPR001247">
    <property type="entry name" value="ExoRNase_PH_dom1"/>
</dbReference>
<evidence type="ECO:0000256" key="8">
    <source>
        <dbReference type="ARBA" id="ARBA00023242"/>
    </source>
</evidence>
<evidence type="ECO:0000256" key="7">
    <source>
        <dbReference type="ARBA" id="ARBA00022884"/>
    </source>
</evidence>
<dbReference type="GO" id="GO:0016075">
    <property type="term" value="P:rRNA catabolic process"/>
    <property type="evidence" value="ECO:0007669"/>
    <property type="project" value="TreeGrafter"/>
</dbReference>
<dbReference type="GO" id="GO:0034476">
    <property type="term" value="P:U5 snRNA 3'-end processing"/>
    <property type="evidence" value="ECO:0007669"/>
    <property type="project" value="TreeGrafter"/>
</dbReference>
<dbReference type="Proteomes" id="UP000022910">
    <property type="component" value="Unassembled WGS sequence"/>
</dbReference>
<evidence type="ECO:0000256" key="1">
    <source>
        <dbReference type="ARBA" id="ARBA00004496"/>
    </source>
</evidence>
<accession>A0A015JGQ2</accession>
<evidence type="ECO:0000256" key="9">
    <source>
        <dbReference type="ARBA" id="ARBA00030617"/>
    </source>
</evidence>
<dbReference type="Gene3D" id="3.30.230.70">
    <property type="entry name" value="GHMP Kinase, N-terminal domain"/>
    <property type="match status" value="1"/>
</dbReference>
<keyword evidence="7" id="KW-0694">RNA-binding</keyword>
<dbReference type="InterPro" id="IPR033196">
    <property type="entry name" value="Rrp43"/>
</dbReference>
<evidence type="ECO:0000259" key="10">
    <source>
        <dbReference type="Pfam" id="PF01138"/>
    </source>
</evidence>
<dbReference type="GO" id="GO:0000177">
    <property type="term" value="C:cytoplasmic exosome (RNase complex)"/>
    <property type="evidence" value="ECO:0007669"/>
    <property type="project" value="TreeGrafter"/>
</dbReference>
<dbReference type="PANTHER" id="PTHR11097:SF9">
    <property type="entry name" value="EXOSOME COMPLEX COMPONENT RRP43"/>
    <property type="match status" value="1"/>
</dbReference>
<dbReference type="CDD" id="cd11369">
    <property type="entry name" value="RNase_PH_RRP43"/>
    <property type="match status" value="1"/>
</dbReference>
<feature type="domain" description="Exoribonuclease phosphorolytic" evidence="11">
    <location>
        <begin position="211"/>
        <end position="272"/>
    </location>
</feature>
<proteinExistence type="inferred from homology"/>
<evidence type="ECO:0000256" key="6">
    <source>
        <dbReference type="ARBA" id="ARBA00022835"/>
    </source>
</evidence>
<dbReference type="GO" id="GO:0071028">
    <property type="term" value="P:nuclear mRNA surveillance"/>
    <property type="evidence" value="ECO:0007669"/>
    <property type="project" value="TreeGrafter"/>
</dbReference>
<dbReference type="GO" id="GO:0035925">
    <property type="term" value="F:mRNA 3'-UTR AU-rich region binding"/>
    <property type="evidence" value="ECO:0007669"/>
    <property type="project" value="TreeGrafter"/>
</dbReference>
<keyword evidence="13" id="KW-1185">Reference proteome</keyword>
<dbReference type="Pfam" id="PF01138">
    <property type="entry name" value="RNase_PH"/>
    <property type="match status" value="1"/>
</dbReference>
<evidence type="ECO:0000259" key="11">
    <source>
        <dbReference type="Pfam" id="PF03725"/>
    </source>
</evidence>
<dbReference type="PANTHER" id="PTHR11097">
    <property type="entry name" value="EXOSOME COMPLEX EXONUCLEASE RIBOSOMAL RNA PROCESSING PROTEIN"/>
    <property type="match status" value="1"/>
</dbReference>
<sequence>MGNVTNENIINLNTAITFEAETFRRIQPEEYLRRYIQQHVRPDGRSFNHFRKTTVNLSCITTADGSSMVRIGNTTVICGIKAEVSEPNVNFPKEGYLVPNVDLSPICSPRFKPGPPSEQAQVLSENLNKLLKNSKVIDLETLCIEEGKAAWVLFADLVCVNYDGNVFDACVIALMSALMNVRLPEAVYEDGIVKATEEKTIILGLIRITYSASFAMFDGQHLLVDPNEMEESITKDGITVVVDETGKLCNIWKTGSSCSSEQLKTCISKARDRYADITSIIEIAKQAIKKIE</sequence>
<keyword evidence="6" id="KW-0271">Exosome</keyword>
<feature type="domain" description="Exoribonuclease phosphorolytic" evidence="10">
    <location>
        <begin position="50"/>
        <end position="184"/>
    </location>
</feature>
<comment type="similarity">
    <text evidence="3">Belongs to the RNase PH family.</text>
</comment>
<evidence type="ECO:0000313" key="13">
    <source>
        <dbReference type="Proteomes" id="UP000022910"/>
    </source>
</evidence>
<gene>
    <name evidence="12" type="ORF">RirG_125200</name>
</gene>
<keyword evidence="5" id="KW-0698">rRNA processing</keyword>
<dbReference type="EMBL" id="JEMT01019180">
    <property type="protein sequence ID" value="EXX66290.1"/>
    <property type="molecule type" value="Genomic_DNA"/>
</dbReference>
<keyword evidence="8" id="KW-0539">Nucleus</keyword>
<dbReference type="GO" id="GO:0000176">
    <property type="term" value="C:nuclear exosome (RNase complex)"/>
    <property type="evidence" value="ECO:0007669"/>
    <property type="project" value="TreeGrafter"/>
</dbReference>
<dbReference type="GO" id="GO:0034475">
    <property type="term" value="P:U4 snRNA 3'-end processing"/>
    <property type="evidence" value="ECO:0007669"/>
    <property type="project" value="TreeGrafter"/>
</dbReference>
<reference evidence="12 13" key="1">
    <citation type="submission" date="2014-02" db="EMBL/GenBank/DDBJ databases">
        <title>Single nucleus genome sequencing reveals high similarity among nuclei of an endomycorrhizal fungus.</title>
        <authorList>
            <person name="Lin K."/>
            <person name="Geurts R."/>
            <person name="Zhang Z."/>
            <person name="Limpens E."/>
            <person name="Saunders D.G."/>
            <person name="Mu D."/>
            <person name="Pang E."/>
            <person name="Cao H."/>
            <person name="Cha H."/>
            <person name="Lin T."/>
            <person name="Zhou Q."/>
            <person name="Shang Y."/>
            <person name="Li Y."/>
            <person name="Ivanov S."/>
            <person name="Sharma T."/>
            <person name="Velzen R.V."/>
            <person name="Ruijter N.D."/>
            <person name="Aanen D.K."/>
            <person name="Win J."/>
            <person name="Kamoun S."/>
            <person name="Bisseling T."/>
            <person name="Huang S."/>
        </authorList>
    </citation>
    <scope>NUCLEOTIDE SEQUENCE [LARGE SCALE GENOMIC DNA]</scope>
    <source>
        <strain evidence="13">DAOM197198w</strain>
    </source>
</reference>
<dbReference type="HOGENOM" id="CLU_038194_3_1_1"/>
<dbReference type="STRING" id="1432141.A0A015JGQ2"/>
<dbReference type="InterPro" id="IPR020568">
    <property type="entry name" value="Ribosomal_Su5_D2-typ_SF"/>
</dbReference>
<name>A0A015JGQ2_RHIIW</name>
<evidence type="ECO:0000256" key="2">
    <source>
        <dbReference type="ARBA" id="ARBA00004604"/>
    </source>
</evidence>
<dbReference type="GO" id="GO:0005730">
    <property type="term" value="C:nucleolus"/>
    <property type="evidence" value="ECO:0007669"/>
    <property type="project" value="UniProtKB-SubCell"/>
</dbReference>
<organism evidence="12 13">
    <name type="scientific">Rhizophagus irregularis (strain DAOM 197198w)</name>
    <name type="common">Glomus intraradices</name>
    <dbReference type="NCBI Taxonomy" id="1432141"/>
    <lineage>
        <taxon>Eukaryota</taxon>
        <taxon>Fungi</taxon>
        <taxon>Fungi incertae sedis</taxon>
        <taxon>Mucoromycota</taxon>
        <taxon>Glomeromycotina</taxon>
        <taxon>Glomeromycetes</taxon>
        <taxon>Glomerales</taxon>
        <taxon>Glomeraceae</taxon>
        <taxon>Rhizophagus</taxon>
    </lineage>
</organism>
<dbReference type="GO" id="GO:0071035">
    <property type="term" value="P:nuclear polyadenylation-dependent rRNA catabolic process"/>
    <property type="evidence" value="ECO:0007669"/>
    <property type="project" value="TreeGrafter"/>
</dbReference>
<dbReference type="Pfam" id="PF03725">
    <property type="entry name" value="RNase_PH_C"/>
    <property type="match status" value="1"/>
</dbReference>
<dbReference type="AlphaFoldDB" id="A0A015JGQ2"/>
<evidence type="ECO:0000256" key="4">
    <source>
        <dbReference type="ARBA" id="ARBA00022490"/>
    </source>
</evidence>
<dbReference type="GO" id="GO:0034473">
    <property type="term" value="P:U1 snRNA 3'-end processing"/>
    <property type="evidence" value="ECO:0007669"/>
    <property type="project" value="TreeGrafter"/>
</dbReference>
<dbReference type="InterPro" id="IPR015847">
    <property type="entry name" value="ExoRNase_PH_dom2"/>
</dbReference>
<dbReference type="OrthoDB" id="45882at2759"/>